<sequence>MRTLLIVLGAILSLLVLAVLAGPMLVDWNAFKPRLAAAVEQATGRQLEITGDLSLSILPTPTLSAEGASLSNVAGGSEPTMVSLKTLEVQVALGPLVGGDLKIKSLVLVQPRILLERLADGRVNWDLAPPKAAPAAAPAATQAPAGQAGSTAPAQQPAAQQPAAPAASGGGGEPLSVSLQQVRIEDGTLVYRDAVAGREEKVEALNATLKADSLRGPFQIEGKAQARGTAASFTASTGQLALAGATPVTLTLTLPELGATEARFTGDLTAGEAPKAAGDLTVKGKNLLVLLDFAAPGSDLPGGLAQPFALSGRLAYGDDKLGLSAIDLSMADSAVGGKTSVTFGKPTDLEVALTVSRLDLDSLLADGGGGGQDPAPVPSFSLPAGLRASVDLQVDTLVWRREIVRQVLVNADLQDGRVALNQALALLPGGGNVVLSGNLTAEQHQPHFVGRLEATADNLRAIMGWLGVDAGAVPSDRLRRASLLANVDGTPQQASITGIDLEIDASRVTGGVALALRDRLGVGLGLTVDRINLDAYLPGGGPEAEAAQPAGKPKPAAQAQTQAQTQVQPEAKAGAGKAAEDQGQAAGQAVGQAAGQAGSPQQPAAATAPKGGVAGLLRAVDANIDLTLGQVTYNGQSARQVTLDGTLQQGRLTLRRLTVGDLAGGAFSLSGVFSGLPDAPSVEDGSFDISVTDTGRLSRLLGQPADGVLAQLGSFRASGSASGSAKGFSYNADVTALGGSIFSSGKVAGLPDQLKISDARLQASGVKGPALAKVAGLPADSPLARLDTVDLTSQFDYSAAEAHYDTRLKTLGAEFDAQGKAGDFASGLPSFDFRFAAIKDDFPALLRHLLGQSPLAPNAGKLDLRAQISGNPLQIKIADLKGDVGPTIESGTIEVALARARPFVKADLKTREIDLGRLFGDGGGGGADPAPRWSRQPIELGALRQVDAEFALDAKALRQGKLVLAPAALRGKLDGGVLTIDRLAGTFYDGRLEASGKLDASGDLAAATLAAKLAGADVGAFLHDQGSDRAKGRVDLDAELASRGNSPAALVTALGGQGKVGGELTIDVKAREEAGNVLLGILGKQVKELRGVTNPLNELFGAFAGQPGKLSGTIQVEGGVATTRDLQLAGNGARLESRGTLANLPAWTLSLNNALYKEGISDPQVEIDLTGALDQPNVRLKGTGLQITPGKSAPPAANPLEQLLQKALPGAQQQLQQPSDQLQITPDSQTDSQSDSQSQQQSSPPKPADILRGLIQGLGKKSN</sequence>
<feature type="compositionally biased region" description="Low complexity" evidence="1">
    <location>
        <begin position="134"/>
        <end position="167"/>
    </location>
</feature>
<reference evidence="3 4" key="1">
    <citation type="submission" date="2017-04" db="EMBL/GenBank/DDBJ databases">
        <authorList>
            <person name="Afonso C.L."/>
            <person name="Miller P.J."/>
            <person name="Scott M.A."/>
            <person name="Spackman E."/>
            <person name="Goraichik I."/>
            <person name="Dimitrov K.M."/>
            <person name="Suarez D.L."/>
            <person name="Swayne D.E."/>
        </authorList>
    </citation>
    <scope>NUCLEOTIDE SEQUENCE [LARGE SCALE GENOMIC DNA]</scope>
    <source>
        <strain evidence="3 4">USBA 355</strain>
    </source>
</reference>
<feature type="domain" description="AsmA" evidence="2">
    <location>
        <begin position="1"/>
        <end position="235"/>
    </location>
</feature>
<dbReference type="PANTHER" id="PTHR30441">
    <property type="entry name" value="DUF748 DOMAIN-CONTAINING PROTEIN"/>
    <property type="match status" value="1"/>
</dbReference>
<feature type="region of interest" description="Disordered" evidence="1">
    <location>
        <begin position="1210"/>
        <end position="1263"/>
    </location>
</feature>
<protein>
    <submittedName>
        <fullName evidence="3">AsmA-like C-terminal region</fullName>
    </submittedName>
</protein>
<accession>A0A1Y6B4G0</accession>
<feature type="region of interest" description="Disordered" evidence="1">
    <location>
        <begin position="542"/>
        <end position="609"/>
    </location>
</feature>
<dbReference type="GO" id="GO:0005886">
    <property type="term" value="C:plasma membrane"/>
    <property type="evidence" value="ECO:0007669"/>
    <property type="project" value="TreeGrafter"/>
</dbReference>
<dbReference type="PANTHER" id="PTHR30441:SF4">
    <property type="entry name" value="PROTEIN ASMA"/>
    <property type="match status" value="1"/>
</dbReference>
<evidence type="ECO:0000313" key="4">
    <source>
        <dbReference type="Proteomes" id="UP000192917"/>
    </source>
</evidence>
<name>A0A1Y6B4G0_9PROT</name>
<proteinExistence type="predicted"/>
<dbReference type="InterPro" id="IPR007844">
    <property type="entry name" value="AsmA"/>
</dbReference>
<gene>
    <name evidence="3" type="ORF">SAMN05428998_101150</name>
</gene>
<evidence type="ECO:0000256" key="1">
    <source>
        <dbReference type="SAM" id="MobiDB-lite"/>
    </source>
</evidence>
<dbReference type="STRING" id="560819.SAMN05428998_101150"/>
<feature type="region of interest" description="Disordered" evidence="1">
    <location>
        <begin position="134"/>
        <end position="175"/>
    </location>
</feature>
<feature type="compositionally biased region" description="Low complexity" evidence="1">
    <location>
        <begin position="543"/>
        <end position="609"/>
    </location>
</feature>
<dbReference type="AlphaFoldDB" id="A0A1Y6B4G0"/>
<organism evidence="3 4">
    <name type="scientific">Tistlia consotensis USBA 355</name>
    <dbReference type="NCBI Taxonomy" id="560819"/>
    <lineage>
        <taxon>Bacteria</taxon>
        <taxon>Pseudomonadati</taxon>
        <taxon>Pseudomonadota</taxon>
        <taxon>Alphaproteobacteria</taxon>
        <taxon>Rhodospirillales</taxon>
        <taxon>Rhodovibrionaceae</taxon>
        <taxon>Tistlia</taxon>
    </lineage>
</organism>
<dbReference type="Pfam" id="PF05170">
    <property type="entry name" value="AsmA"/>
    <property type="match status" value="2"/>
</dbReference>
<dbReference type="RefSeq" id="WP_085120512.1">
    <property type="nucleotide sequence ID" value="NZ_FWZX01000001.1"/>
</dbReference>
<feature type="compositionally biased region" description="Low complexity" evidence="1">
    <location>
        <begin position="1210"/>
        <end position="1243"/>
    </location>
</feature>
<feature type="domain" description="AsmA" evidence="2">
    <location>
        <begin position="932"/>
        <end position="1057"/>
    </location>
</feature>
<dbReference type="InterPro" id="IPR052894">
    <property type="entry name" value="AsmA-related"/>
</dbReference>
<evidence type="ECO:0000313" key="3">
    <source>
        <dbReference type="EMBL" id="SME88888.1"/>
    </source>
</evidence>
<dbReference type="GO" id="GO:0090313">
    <property type="term" value="P:regulation of protein targeting to membrane"/>
    <property type="evidence" value="ECO:0007669"/>
    <property type="project" value="TreeGrafter"/>
</dbReference>
<dbReference type="Proteomes" id="UP000192917">
    <property type="component" value="Unassembled WGS sequence"/>
</dbReference>
<keyword evidence="4" id="KW-1185">Reference proteome</keyword>
<dbReference type="EMBL" id="FWZX01000001">
    <property type="protein sequence ID" value="SME88888.1"/>
    <property type="molecule type" value="Genomic_DNA"/>
</dbReference>
<evidence type="ECO:0000259" key="2">
    <source>
        <dbReference type="Pfam" id="PF05170"/>
    </source>
</evidence>